<sequence>MAAQQHPPIPGMTPALTVLQLDTTFPRIPGDIGCVGTYRAAPEIVKIPGAAVARIVTSDPARIDIAPFVQAAQAAQGQLITTSCGFLSYWQSTIADALDRHFISSALMALPTLDLSPNELLICTFDPDKLNAAHLPDPRFASSIVGLAPGTHLRQVIEGDLAHLDPDRAQLELIATLRPHITDRTRHILLECTNMPPYKRAIAQAFGLPVSDILDLIEAAQPGTIHPDFLSAT</sequence>
<evidence type="ECO:0000313" key="2">
    <source>
        <dbReference type="Proteomes" id="UP000243978"/>
    </source>
</evidence>
<accession>A0A2T6BEW4</accession>
<organism evidence="1 2">
    <name type="scientific">Litoreibacter ponti</name>
    <dbReference type="NCBI Taxonomy" id="1510457"/>
    <lineage>
        <taxon>Bacteria</taxon>
        <taxon>Pseudomonadati</taxon>
        <taxon>Pseudomonadota</taxon>
        <taxon>Alphaproteobacteria</taxon>
        <taxon>Rhodobacterales</taxon>
        <taxon>Roseobacteraceae</taxon>
        <taxon>Litoreibacter</taxon>
    </lineage>
</organism>
<evidence type="ECO:0008006" key="3">
    <source>
        <dbReference type="Google" id="ProtNLM"/>
    </source>
</evidence>
<keyword evidence="2" id="KW-1185">Reference proteome</keyword>
<gene>
    <name evidence="1" type="ORF">C8N43_3429</name>
</gene>
<proteinExistence type="predicted"/>
<protein>
    <recommendedName>
        <fullName evidence="3">Aspartate/glutamate racemase</fullName>
    </recommendedName>
</protein>
<comment type="caution">
    <text evidence="1">The sequence shown here is derived from an EMBL/GenBank/DDBJ whole genome shotgun (WGS) entry which is preliminary data.</text>
</comment>
<evidence type="ECO:0000313" key="1">
    <source>
        <dbReference type="EMBL" id="PTX54612.1"/>
    </source>
</evidence>
<name>A0A2T6BEW4_9RHOB</name>
<dbReference type="EMBL" id="QBKS01000002">
    <property type="protein sequence ID" value="PTX54612.1"/>
    <property type="molecule type" value="Genomic_DNA"/>
</dbReference>
<reference evidence="1 2" key="1">
    <citation type="submission" date="2018-04" db="EMBL/GenBank/DDBJ databases">
        <title>Genomic Encyclopedia of Archaeal and Bacterial Type Strains, Phase II (KMG-II): from individual species to whole genera.</title>
        <authorList>
            <person name="Goeker M."/>
        </authorList>
    </citation>
    <scope>NUCLEOTIDE SEQUENCE [LARGE SCALE GENOMIC DNA]</scope>
    <source>
        <strain evidence="1 2">DSM 100977</strain>
    </source>
</reference>
<dbReference type="AlphaFoldDB" id="A0A2T6BEW4"/>
<dbReference type="RefSeq" id="WP_245913067.1">
    <property type="nucleotide sequence ID" value="NZ_QBKS01000002.1"/>
</dbReference>
<dbReference type="Proteomes" id="UP000243978">
    <property type="component" value="Unassembled WGS sequence"/>
</dbReference>